<reference evidence="1" key="1">
    <citation type="submission" date="2023-06" db="EMBL/GenBank/DDBJ databases">
        <authorList>
            <person name="Kurt Z."/>
        </authorList>
    </citation>
    <scope>NUCLEOTIDE SEQUENCE</scope>
</reference>
<dbReference type="Proteomes" id="UP001642409">
    <property type="component" value="Unassembled WGS sequence"/>
</dbReference>
<gene>
    <name evidence="1" type="ORF">HINF_LOCUS24160</name>
    <name evidence="2" type="ORF">HINF_LOCUS49097</name>
</gene>
<organism evidence="1">
    <name type="scientific">Hexamita inflata</name>
    <dbReference type="NCBI Taxonomy" id="28002"/>
    <lineage>
        <taxon>Eukaryota</taxon>
        <taxon>Metamonada</taxon>
        <taxon>Diplomonadida</taxon>
        <taxon>Hexamitidae</taxon>
        <taxon>Hexamitinae</taxon>
        <taxon>Hexamita</taxon>
    </lineage>
</organism>
<dbReference type="EMBL" id="CATOUU010000637">
    <property type="protein sequence ID" value="CAI9936515.1"/>
    <property type="molecule type" value="Genomic_DNA"/>
</dbReference>
<proteinExistence type="predicted"/>
<accession>A0AA86PIG8</accession>
<dbReference type="EMBL" id="CAXDID020000229">
    <property type="protein sequence ID" value="CAL6060173.1"/>
    <property type="molecule type" value="Genomic_DNA"/>
</dbReference>
<sequence>MNESKFNGTTNNKKYQLKYLKLPEEGTASAARPRGCGSKVRRRSPLVEATLDRTGSEQPSRIEDLEHEQVREINMRIRLRVLKSIETHKVFQWIKKQVKKKICKYYQKIVNNKVINTLHEGIVDEVRESIKWKHE</sequence>
<dbReference type="AlphaFoldDB" id="A0AA86PIG8"/>
<evidence type="ECO:0000313" key="2">
    <source>
        <dbReference type="EMBL" id="CAL6060173.1"/>
    </source>
</evidence>
<evidence type="ECO:0000313" key="1">
    <source>
        <dbReference type="EMBL" id="CAI9936515.1"/>
    </source>
</evidence>
<reference evidence="2 3" key="2">
    <citation type="submission" date="2024-07" db="EMBL/GenBank/DDBJ databases">
        <authorList>
            <person name="Akdeniz Z."/>
        </authorList>
    </citation>
    <scope>NUCLEOTIDE SEQUENCE [LARGE SCALE GENOMIC DNA]</scope>
</reference>
<keyword evidence="3" id="KW-1185">Reference proteome</keyword>
<name>A0AA86PIG8_9EUKA</name>
<protein>
    <submittedName>
        <fullName evidence="2">Hypothetical_protein</fullName>
    </submittedName>
</protein>
<evidence type="ECO:0000313" key="3">
    <source>
        <dbReference type="Proteomes" id="UP001642409"/>
    </source>
</evidence>
<comment type="caution">
    <text evidence="1">The sequence shown here is derived from an EMBL/GenBank/DDBJ whole genome shotgun (WGS) entry which is preliminary data.</text>
</comment>